<dbReference type="Gene3D" id="3.40.50.720">
    <property type="entry name" value="NAD(P)-binding Rossmann-like Domain"/>
    <property type="match status" value="2"/>
</dbReference>
<sequence>MPNHIMTPHTAGTTLDAQKHYADDTQRCLQAYFAGEQIEDDHLIVDGGEIVSSIYKAIYGQIKPIVEVQGGALRGPGSALFRECLVQVFRPHPS</sequence>
<name>A0A6J4PVY0_9ACTN</name>
<gene>
    <name evidence="1" type="ORF">AVDCRST_MAG80-303</name>
</gene>
<evidence type="ECO:0000313" key="1">
    <source>
        <dbReference type="EMBL" id="CAA9427072.1"/>
    </source>
</evidence>
<organism evidence="1">
    <name type="scientific">uncultured Rubrobacteraceae bacterium</name>
    <dbReference type="NCBI Taxonomy" id="349277"/>
    <lineage>
        <taxon>Bacteria</taxon>
        <taxon>Bacillati</taxon>
        <taxon>Actinomycetota</taxon>
        <taxon>Rubrobacteria</taxon>
        <taxon>Rubrobacterales</taxon>
        <taxon>Rubrobacteraceae</taxon>
        <taxon>environmental samples</taxon>
    </lineage>
</organism>
<dbReference type="AlphaFoldDB" id="A0A6J4PVY0"/>
<reference evidence="1" key="1">
    <citation type="submission" date="2020-02" db="EMBL/GenBank/DDBJ databases">
        <authorList>
            <person name="Meier V. D."/>
        </authorList>
    </citation>
    <scope>NUCLEOTIDE SEQUENCE</scope>
    <source>
        <strain evidence="1">AVDCRST_MAG80</strain>
    </source>
</reference>
<accession>A0A6J4PVY0</accession>
<dbReference type="EMBL" id="CADCVC010000030">
    <property type="protein sequence ID" value="CAA9427072.1"/>
    <property type="molecule type" value="Genomic_DNA"/>
</dbReference>
<protein>
    <submittedName>
        <fullName evidence="1">Uncharacterized protein</fullName>
    </submittedName>
</protein>
<proteinExistence type="predicted"/>